<keyword evidence="1" id="KW-1133">Transmembrane helix</keyword>
<dbReference type="Proteomes" id="UP000593594">
    <property type="component" value="Chromosome"/>
</dbReference>
<dbReference type="KEGG" id="kmn:HW532_07760"/>
<sequence>MADLWWVWIAAALVLAGLETVVSGYIFLGFAAGALVTGGALWAGGPLAAWLAGSLALCALFFALASLLAWFAMRRIFGLRGGSVKTFDRDINDR</sequence>
<dbReference type="EMBL" id="CP058214">
    <property type="protein sequence ID" value="QPC42604.1"/>
    <property type="molecule type" value="Genomic_DNA"/>
</dbReference>
<keyword evidence="3" id="KW-1185">Reference proteome</keyword>
<dbReference type="AlphaFoldDB" id="A0A7S8C3A2"/>
<protein>
    <recommendedName>
        <fullName evidence="4">NfeD-like C-terminal domain-containing protein</fullName>
    </recommendedName>
</protein>
<evidence type="ECO:0008006" key="4">
    <source>
        <dbReference type="Google" id="ProtNLM"/>
    </source>
</evidence>
<name>A0A7S8C3A2_9HYPH</name>
<proteinExistence type="predicted"/>
<evidence type="ECO:0000313" key="3">
    <source>
        <dbReference type="Proteomes" id="UP000593594"/>
    </source>
</evidence>
<keyword evidence="1" id="KW-0472">Membrane</keyword>
<evidence type="ECO:0000313" key="2">
    <source>
        <dbReference type="EMBL" id="QPC42604.1"/>
    </source>
</evidence>
<feature type="transmembrane region" description="Helical" evidence="1">
    <location>
        <begin position="48"/>
        <end position="71"/>
    </location>
</feature>
<accession>A0A7S8C3A2</accession>
<organism evidence="2 3">
    <name type="scientific">Kaustia mangrovi</name>
    <dbReference type="NCBI Taxonomy" id="2593653"/>
    <lineage>
        <taxon>Bacteria</taxon>
        <taxon>Pseudomonadati</taxon>
        <taxon>Pseudomonadota</taxon>
        <taxon>Alphaproteobacteria</taxon>
        <taxon>Hyphomicrobiales</taxon>
        <taxon>Parvibaculaceae</taxon>
        <taxon>Kaustia</taxon>
    </lineage>
</organism>
<dbReference type="RefSeq" id="WP_213163839.1">
    <property type="nucleotide sequence ID" value="NZ_CP058214.1"/>
</dbReference>
<gene>
    <name evidence="2" type="ORF">HW532_07760</name>
</gene>
<evidence type="ECO:0000256" key="1">
    <source>
        <dbReference type="SAM" id="Phobius"/>
    </source>
</evidence>
<reference evidence="2 3" key="1">
    <citation type="submission" date="2020-06" db="EMBL/GenBank/DDBJ databases">
        <title>Genome sequence of 2 isolates from Red Sea Mangroves.</title>
        <authorList>
            <person name="Sefrji F."/>
            <person name="Michoud G."/>
            <person name="Merlino G."/>
            <person name="Daffonchio D."/>
        </authorList>
    </citation>
    <scope>NUCLEOTIDE SEQUENCE [LARGE SCALE GENOMIC DNA]</scope>
    <source>
        <strain evidence="2 3">R1DC25</strain>
    </source>
</reference>
<keyword evidence="1" id="KW-0812">Transmembrane</keyword>